<evidence type="ECO:0000256" key="1">
    <source>
        <dbReference type="ARBA" id="ARBA00004417"/>
    </source>
</evidence>
<dbReference type="PANTHER" id="PTHR43297">
    <property type="entry name" value="OLIGOPEPTIDE TRANSPORT ATP-BINDING PROTEIN APPD"/>
    <property type="match status" value="1"/>
</dbReference>
<dbReference type="Proteomes" id="UP001595462">
    <property type="component" value="Unassembled WGS sequence"/>
</dbReference>
<evidence type="ECO:0000313" key="12">
    <source>
        <dbReference type="Proteomes" id="UP001595462"/>
    </source>
</evidence>
<dbReference type="NCBIfam" id="TIGR01727">
    <property type="entry name" value="oligo_HPY"/>
    <property type="match status" value="1"/>
</dbReference>
<evidence type="ECO:0000256" key="5">
    <source>
        <dbReference type="ARBA" id="ARBA00022741"/>
    </source>
</evidence>
<dbReference type="InterPro" id="IPR017871">
    <property type="entry name" value="ABC_transporter-like_CS"/>
</dbReference>
<dbReference type="InterPro" id="IPR050388">
    <property type="entry name" value="ABC_Ni/Peptide_Import"/>
</dbReference>
<keyword evidence="6 11" id="KW-0067">ATP-binding</keyword>
<feature type="domain" description="ABC transporter" evidence="10">
    <location>
        <begin position="27"/>
        <end position="276"/>
    </location>
</feature>
<dbReference type="InterPro" id="IPR003439">
    <property type="entry name" value="ABC_transporter-like_ATP-bd"/>
</dbReference>
<comment type="similarity">
    <text evidence="2">Belongs to the ABC transporter superfamily.</text>
</comment>
<keyword evidence="3" id="KW-0813">Transport</keyword>
<evidence type="ECO:0000256" key="4">
    <source>
        <dbReference type="ARBA" id="ARBA00022475"/>
    </source>
</evidence>
<dbReference type="Pfam" id="PF08352">
    <property type="entry name" value="oligo_HPY"/>
    <property type="match status" value="1"/>
</dbReference>
<evidence type="ECO:0000256" key="9">
    <source>
        <dbReference type="ARBA" id="ARBA00047356"/>
    </source>
</evidence>
<evidence type="ECO:0000256" key="3">
    <source>
        <dbReference type="ARBA" id="ARBA00022448"/>
    </source>
</evidence>
<dbReference type="SUPFAM" id="SSF52540">
    <property type="entry name" value="P-loop containing nucleoside triphosphate hydrolases"/>
    <property type="match status" value="1"/>
</dbReference>
<keyword evidence="5" id="KW-0547">Nucleotide-binding</keyword>
<evidence type="ECO:0000256" key="7">
    <source>
        <dbReference type="ARBA" id="ARBA00023136"/>
    </source>
</evidence>
<comment type="caution">
    <text evidence="11">The sequence shown here is derived from an EMBL/GenBank/DDBJ whole genome shotgun (WGS) entry which is preliminary data.</text>
</comment>
<dbReference type="RefSeq" id="WP_380685357.1">
    <property type="nucleotide sequence ID" value="NZ_JBHRSS010000001.1"/>
</dbReference>
<evidence type="ECO:0000256" key="8">
    <source>
        <dbReference type="ARBA" id="ARBA00038852"/>
    </source>
</evidence>
<keyword evidence="7" id="KW-0472">Membrane</keyword>
<dbReference type="GO" id="GO:0005524">
    <property type="term" value="F:ATP binding"/>
    <property type="evidence" value="ECO:0007669"/>
    <property type="project" value="UniProtKB-KW"/>
</dbReference>
<evidence type="ECO:0000256" key="2">
    <source>
        <dbReference type="ARBA" id="ARBA00005417"/>
    </source>
</evidence>
<dbReference type="CDD" id="cd03257">
    <property type="entry name" value="ABC_NikE_OppD_transporters"/>
    <property type="match status" value="1"/>
</dbReference>
<dbReference type="InterPro" id="IPR003593">
    <property type="entry name" value="AAA+_ATPase"/>
</dbReference>
<evidence type="ECO:0000256" key="6">
    <source>
        <dbReference type="ARBA" id="ARBA00022840"/>
    </source>
</evidence>
<keyword evidence="4" id="KW-1003">Cell membrane</keyword>
<protein>
    <recommendedName>
        <fullName evidence="8">ABC-type dipeptide transporter</fullName>
        <ecNumber evidence="8">7.4.2.9</ecNumber>
    </recommendedName>
</protein>
<comment type="subcellular location">
    <subcellularLocation>
        <location evidence="1">Cell inner membrane</location>
        <topology evidence="1">Peripheral membrane protein</topology>
    </subcellularLocation>
</comment>
<keyword evidence="12" id="KW-1185">Reference proteome</keyword>
<dbReference type="InterPro" id="IPR027417">
    <property type="entry name" value="P-loop_NTPase"/>
</dbReference>
<reference evidence="12" key="1">
    <citation type="journal article" date="2019" name="Int. J. Syst. Evol. Microbiol.">
        <title>The Global Catalogue of Microorganisms (GCM) 10K type strain sequencing project: providing services to taxonomists for standard genome sequencing and annotation.</title>
        <authorList>
            <consortium name="The Broad Institute Genomics Platform"/>
            <consortium name="The Broad Institute Genome Sequencing Center for Infectious Disease"/>
            <person name="Wu L."/>
            <person name="Ma J."/>
        </authorList>
    </citation>
    <scope>NUCLEOTIDE SEQUENCE [LARGE SCALE GENOMIC DNA]</scope>
    <source>
        <strain evidence="12">KCTC 52640</strain>
    </source>
</reference>
<dbReference type="EC" id="7.4.2.9" evidence="8"/>
<dbReference type="PANTHER" id="PTHR43297:SF2">
    <property type="entry name" value="DIPEPTIDE TRANSPORT ATP-BINDING PROTEIN DPPD"/>
    <property type="match status" value="1"/>
</dbReference>
<dbReference type="PROSITE" id="PS50893">
    <property type="entry name" value="ABC_TRANSPORTER_2"/>
    <property type="match status" value="1"/>
</dbReference>
<dbReference type="InterPro" id="IPR013563">
    <property type="entry name" value="Oligopep_ABC_C"/>
</dbReference>
<dbReference type="SMART" id="SM00382">
    <property type="entry name" value="AAA"/>
    <property type="match status" value="1"/>
</dbReference>
<evidence type="ECO:0000259" key="10">
    <source>
        <dbReference type="PROSITE" id="PS50893"/>
    </source>
</evidence>
<dbReference type="Pfam" id="PF00005">
    <property type="entry name" value="ABC_tran"/>
    <property type="match status" value="1"/>
</dbReference>
<organism evidence="11 12">
    <name type="scientific">Salinisphaera aquimarina</name>
    <dbReference type="NCBI Taxonomy" id="2094031"/>
    <lineage>
        <taxon>Bacteria</taxon>
        <taxon>Pseudomonadati</taxon>
        <taxon>Pseudomonadota</taxon>
        <taxon>Gammaproteobacteria</taxon>
        <taxon>Salinisphaerales</taxon>
        <taxon>Salinisphaeraceae</taxon>
        <taxon>Salinisphaera</taxon>
    </lineage>
</organism>
<dbReference type="PROSITE" id="PS00211">
    <property type="entry name" value="ABC_TRANSPORTER_1"/>
    <property type="match status" value="1"/>
</dbReference>
<gene>
    <name evidence="11" type="ORF">ACFOSU_00515</name>
</gene>
<name>A0ABV7EI24_9GAMM</name>
<accession>A0ABV7EI24</accession>
<evidence type="ECO:0000313" key="11">
    <source>
        <dbReference type="EMBL" id="MFC3102368.1"/>
    </source>
</evidence>
<dbReference type="EMBL" id="JBHRSS010000001">
    <property type="protein sequence ID" value="MFC3102368.1"/>
    <property type="molecule type" value="Genomic_DNA"/>
</dbReference>
<proteinExistence type="inferred from homology"/>
<sequence>MSSIESAHDERTRSPAAAASKDRLLDVDGLSIDFATDHGWANVVNDVSFDIGHHEILGLVGESGSGKTVTGLSILGLVPMPPGRLSGGHVWFEGQDLLTLPERARRDIRGNDISMIFQEPMTSLNPAFTIGDQISETVLRHRGGSRRAAKRRAIEVLDLVGIPKAVKRVDDYPHEFSGGMRQRAMIAMALSCEPKLLLADEPTTALDVTIQAQILELLASMRDEIGMSILMITHDLGVVAEICDRVVVMYAGQVVERAPAIELFETPDMPYTDGLLKAMPQLGPATGKLASIPGHTPEPWNMPVGCRFHPRCPYGESKCTQSPIELRQTGPEQMSRCVRSGEIDLRGIS</sequence>
<comment type="catalytic activity">
    <reaction evidence="9">
        <text>a dipeptide(out) + ATP + H2O = a dipeptide(in) + ADP + phosphate + H(+)</text>
        <dbReference type="Rhea" id="RHEA:23120"/>
        <dbReference type="ChEBI" id="CHEBI:15377"/>
        <dbReference type="ChEBI" id="CHEBI:15378"/>
        <dbReference type="ChEBI" id="CHEBI:30616"/>
        <dbReference type="ChEBI" id="CHEBI:43474"/>
        <dbReference type="ChEBI" id="CHEBI:90799"/>
        <dbReference type="ChEBI" id="CHEBI:456216"/>
        <dbReference type="EC" id="7.4.2.9"/>
    </reaction>
</comment>
<dbReference type="Gene3D" id="3.40.50.300">
    <property type="entry name" value="P-loop containing nucleotide triphosphate hydrolases"/>
    <property type="match status" value="1"/>
</dbReference>